<dbReference type="Gene3D" id="3.40.250.10">
    <property type="entry name" value="Rhodanese-like domain"/>
    <property type="match status" value="1"/>
</dbReference>
<gene>
    <name evidence="2" type="ORF">PCAR00345_LOCUS9371</name>
</gene>
<sequence>MLWYGGSWPHRVTHDATAQAADAGCMVGVAYGKGVELPEAHVRWISAAELTSKLRSGAALRVLDAREEHEFKVGTIPSAVHLGQSALMFNRGSVEEVLHEITTCAEDLVLFANTAGVGSMAAGRDLWVMAFLVELGVPLGRMSRLAGGFLGWSTSGCVVMKPEYKTFSGGGLQTFLEQAQLSQLLDALKDETTQNLRAVILAGRQKALAYFETKQIRLPDRQKLANALAKAEREGMLG</sequence>
<protein>
    <recommendedName>
        <fullName evidence="1">Rhodanese domain-containing protein</fullName>
    </recommendedName>
</protein>
<dbReference type="SUPFAM" id="SSF52821">
    <property type="entry name" value="Rhodanese/Cell cycle control phosphatase"/>
    <property type="match status" value="1"/>
</dbReference>
<reference evidence="2" key="1">
    <citation type="submission" date="2021-01" db="EMBL/GenBank/DDBJ databases">
        <authorList>
            <person name="Corre E."/>
            <person name="Pelletier E."/>
            <person name="Niang G."/>
            <person name="Scheremetjew M."/>
            <person name="Finn R."/>
            <person name="Kale V."/>
            <person name="Holt S."/>
            <person name="Cochrane G."/>
            <person name="Meng A."/>
            <person name="Brown T."/>
            <person name="Cohen L."/>
        </authorList>
    </citation>
    <scope>NUCLEOTIDE SEQUENCE</scope>
    <source>
        <strain evidence="2">CCMP645</strain>
    </source>
</reference>
<proteinExistence type="predicted"/>
<evidence type="ECO:0000313" key="2">
    <source>
        <dbReference type="EMBL" id="CAE0756777.1"/>
    </source>
</evidence>
<evidence type="ECO:0000259" key="1">
    <source>
        <dbReference type="PROSITE" id="PS50206"/>
    </source>
</evidence>
<dbReference type="AlphaFoldDB" id="A0A7S4B7C3"/>
<accession>A0A7S4B7C3</accession>
<dbReference type="EMBL" id="HBIZ01015203">
    <property type="protein sequence ID" value="CAE0756777.1"/>
    <property type="molecule type" value="Transcribed_RNA"/>
</dbReference>
<dbReference type="PROSITE" id="PS50206">
    <property type="entry name" value="RHODANESE_3"/>
    <property type="match status" value="1"/>
</dbReference>
<dbReference type="Pfam" id="PF00581">
    <property type="entry name" value="Rhodanese"/>
    <property type="match status" value="1"/>
</dbReference>
<organism evidence="2">
    <name type="scientific">Chrysotila carterae</name>
    <name type="common">Marine alga</name>
    <name type="synonym">Syracosphaera carterae</name>
    <dbReference type="NCBI Taxonomy" id="13221"/>
    <lineage>
        <taxon>Eukaryota</taxon>
        <taxon>Haptista</taxon>
        <taxon>Haptophyta</taxon>
        <taxon>Prymnesiophyceae</taxon>
        <taxon>Isochrysidales</taxon>
        <taxon>Isochrysidaceae</taxon>
        <taxon>Chrysotila</taxon>
    </lineage>
</organism>
<name>A0A7S4B7C3_CHRCT</name>
<feature type="domain" description="Rhodanese" evidence="1">
    <location>
        <begin position="56"/>
        <end position="161"/>
    </location>
</feature>
<dbReference type="InterPro" id="IPR036873">
    <property type="entry name" value="Rhodanese-like_dom_sf"/>
</dbReference>
<dbReference type="CDD" id="cd00158">
    <property type="entry name" value="RHOD"/>
    <property type="match status" value="1"/>
</dbReference>
<dbReference type="InterPro" id="IPR001763">
    <property type="entry name" value="Rhodanese-like_dom"/>
</dbReference>